<dbReference type="InterPro" id="IPR036640">
    <property type="entry name" value="ABC1_TM_sf"/>
</dbReference>
<keyword evidence="6 7" id="KW-0472">Membrane</keyword>
<feature type="transmembrane region" description="Helical" evidence="7">
    <location>
        <begin position="272"/>
        <end position="289"/>
    </location>
</feature>
<dbReference type="eggNOG" id="COG1132">
    <property type="taxonomic scope" value="Bacteria"/>
</dbReference>
<evidence type="ECO:0000256" key="5">
    <source>
        <dbReference type="ARBA" id="ARBA00022989"/>
    </source>
</evidence>
<proteinExistence type="predicted"/>
<dbReference type="Proteomes" id="UP000030661">
    <property type="component" value="Unassembled WGS sequence"/>
</dbReference>
<dbReference type="SUPFAM" id="SSF52540">
    <property type="entry name" value="P-loop containing nucleoside triphosphate hydrolases"/>
    <property type="match status" value="1"/>
</dbReference>
<evidence type="ECO:0000256" key="3">
    <source>
        <dbReference type="ARBA" id="ARBA00022741"/>
    </source>
</evidence>
<dbReference type="AlphaFoldDB" id="A0A081BWQ0"/>
<dbReference type="GO" id="GO:0005886">
    <property type="term" value="C:plasma membrane"/>
    <property type="evidence" value="ECO:0007669"/>
    <property type="project" value="UniProtKB-SubCell"/>
</dbReference>
<feature type="domain" description="ABC transporter" evidence="8">
    <location>
        <begin position="335"/>
        <end position="570"/>
    </location>
</feature>
<feature type="domain" description="ABC transmembrane type-1" evidence="9">
    <location>
        <begin position="19"/>
        <end position="301"/>
    </location>
</feature>
<accession>A0A081BWQ0</accession>
<dbReference type="InterPro" id="IPR027417">
    <property type="entry name" value="P-loop_NTPase"/>
</dbReference>
<evidence type="ECO:0000259" key="8">
    <source>
        <dbReference type="PROSITE" id="PS50893"/>
    </source>
</evidence>
<name>A0A081BWQ0_VECG1</name>
<dbReference type="PANTHER" id="PTHR43394">
    <property type="entry name" value="ATP-DEPENDENT PERMEASE MDL1, MITOCHONDRIAL"/>
    <property type="match status" value="1"/>
</dbReference>
<keyword evidence="11" id="KW-1185">Reference proteome</keyword>
<dbReference type="PROSITE" id="PS50893">
    <property type="entry name" value="ABC_TRANSPORTER_2"/>
    <property type="match status" value="1"/>
</dbReference>
<evidence type="ECO:0000313" key="10">
    <source>
        <dbReference type="EMBL" id="GAK56755.1"/>
    </source>
</evidence>
<dbReference type="InterPro" id="IPR003439">
    <property type="entry name" value="ABC_transporter-like_ATP-bd"/>
</dbReference>
<dbReference type="InterPro" id="IPR039421">
    <property type="entry name" value="Type_1_exporter"/>
</dbReference>
<evidence type="ECO:0000256" key="7">
    <source>
        <dbReference type="SAM" id="Phobius"/>
    </source>
</evidence>
<dbReference type="InterPro" id="IPR017871">
    <property type="entry name" value="ABC_transporter-like_CS"/>
</dbReference>
<keyword evidence="4" id="KW-0067">ATP-binding</keyword>
<dbReference type="PROSITE" id="PS00211">
    <property type="entry name" value="ABC_TRANSPORTER_1"/>
    <property type="match status" value="1"/>
</dbReference>
<gene>
    <name evidence="10" type="ORF">U27_03719</name>
</gene>
<feature type="transmembrane region" description="Helical" evidence="7">
    <location>
        <begin position="55"/>
        <end position="77"/>
    </location>
</feature>
<dbReference type="SUPFAM" id="SSF90123">
    <property type="entry name" value="ABC transporter transmembrane region"/>
    <property type="match status" value="1"/>
</dbReference>
<dbReference type="GO" id="GO:0015421">
    <property type="term" value="F:ABC-type oligopeptide transporter activity"/>
    <property type="evidence" value="ECO:0007669"/>
    <property type="project" value="TreeGrafter"/>
</dbReference>
<dbReference type="CDD" id="cd03251">
    <property type="entry name" value="ABCC_MsbA"/>
    <property type="match status" value="1"/>
</dbReference>
<evidence type="ECO:0000313" key="11">
    <source>
        <dbReference type="Proteomes" id="UP000030661"/>
    </source>
</evidence>
<protein>
    <submittedName>
        <fullName evidence="10">ABC transporter related protein</fullName>
    </submittedName>
</protein>
<keyword evidence="5 7" id="KW-1133">Transmembrane helix</keyword>
<feature type="transmembrane region" description="Helical" evidence="7">
    <location>
        <begin position="15"/>
        <end position="43"/>
    </location>
</feature>
<dbReference type="CDD" id="cd18549">
    <property type="entry name" value="ABC_6TM_YwjA_like"/>
    <property type="match status" value="1"/>
</dbReference>
<dbReference type="HOGENOM" id="CLU_000604_84_3_0"/>
<dbReference type="SMART" id="SM00382">
    <property type="entry name" value="AAA"/>
    <property type="match status" value="1"/>
</dbReference>
<dbReference type="EMBL" id="DF820465">
    <property type="protein sequence ID" value="GAK56755.1"/>
    <property type="molecule type" value="Genomic_DNA"/>
</dbReference>
<feature type="transmembrane region" description="Helical" evidence="7">
    <location>
        <begin position="148"/>
        <end position="174"/>
    </location>
</feature>
<dbReference type="Gene3D" id="1.20.1560.10">
    <property type="entry name" value="ABC transporter type 1, transmembrane domain"/>
    <property type="match status" value="1"/>
</dbReference>
<evidence type="ECO:0000256" key="6">
    <source>
        <dbReference type="ARBA" id="ARBA00023136"/>
    </source>
</evidence>
<keyword evidence="2 7" id="KW-0812">Transmembrane</keyword>
<evidence type="ECO:0000256" key="1">
    <source>
        <dbReference type="ARBA" id="ARBA00004651"/>
    </source>
</evidence>
<reference evidence="10" key="1">
    <citation type="journal article" date="2015" name="PeerJ">
        <title>First genomic representation of candidate bacterial phylum KSB3 points to enhanced environmental sensing as a trigger of wastewater bulking.</title>
        <authorList>
            <person name="Sekiguchi Y."/>
            <person name="Ohashi A."/>
            <person name="Parks D.H."/>
            <person name="Yamauchi T."/>
            <person name="Tyson G.W."/>
            <person name="Hugenholtz P."/>
        </authorList>
    </citation>
    <scope>NUCLEOTIDE SEQUENCE [LARGE SCALE GENOMIC DNA]</scope>
</reference>
<keyword evidence="3" id="KW-0547">Nucleotide-binding</keyword>
<dbReference type="GO" id="GO:0005524">
    <property type="term" value="F:ATP binding"/>
    <property type="evidence" value="ECO:0007669"/>
    <property type="project" value="UniProtKB-KW"/>
</dbReference>
<dbReference type="Gene3D" id="3.40.50.300">
    <property type="entry name" value="P-loop containing nucleotide triphosphate hydrolases"/>
    <property type="match status" value="1"/>
</dbReference>
<dbReference type="STRING" id="1499967.U27_03719"/>
<feature type="transmembrane region" description="Helical" evidence="7">
    <location>
        <begin position="235"/>
        <end position="266"/>
    </location>
</feature>
<dbReference type="InterPro" id="IPR003593">
    <property type="entry name" value="AAA+_ATPase"/>
</dbReference>
<dbReference type="PANTHER" id="PTHR43394:SF1">
    <property type="entry name" value="ATP-BINDING CASSETTE SUB-FAMILY B MEMBER 10, MITOCHONDRIAL"/>
    <property type="match status" value="1"/>
</dbReference>
<dbReference type="Pfam" id="PF00005">
    <property type="entry name" value="ABC_tran"/>
    <property type="match status" value="1"/>
</dbReference>
<evidence type="ECO:0000259" key="9">
    <source>
        <dbReference type="PROSITE" id="PS50929"/>
    </source>
</evidence>
<dbReference type="PROSITE" id="PS50929">
    <property type="entry name" value="ABC_TM1F"/>
    <property type="match status" value="1"/>
</dbReference>
<dbReference type="InterPro" id="IPR011527">
    <property type="entry name" value="ABC1_TM_dom"/>
</dbReference>
<organism evidence="10">
    <name type="scientific">Vecturithrix granuli</name>
    <dbReference type="NCBI Taxonomy" id="1499967"/>
    <lineage>
        <taxon>Bacteria</taxon>
        <taxon>Candidatus Moduliflexota</taxon>
        <taxon>Candidatus Vecturitrichia</taxon>
        <taxon>Candidatus Vecturitrichales</taxon>
        <taxon>Candidatus Vecturitrichaceae</taxon>
        <taxon>Candidatus Vecturithrix</taxon>
    </lineage>
</organism>
<sequence length="573" mass="65008">MKTLKRFIIYYRPHLALFLLDMGVAVIAAVASIVFPALTRILLKDYLPAQNTRMITVILSICAGLMVVKAVSTYIRIKWGHILGVRMEYDMRTELFSHIQKLSFSYFDNVKTGHIMSRISTDLNQIVEIAHHAPEDILISTLMIVGTFGFMFAINVQLALITLIPVAIMIWWMFSYGTKMHSGFHNVLKKIADINSSVENSVQGIREVKSYANEALELKKFEDVNHHFKFAKEHIYAVLAVFYTGMNFLADGYYLLVISVGVFLMYDGKLDMPDLVAFLLYVTFILDPIKRLNMFAEYFQQGFAAFGRFVELMDVEPDITDRKHASTFEPVKGEISFMDVTFKYQSSPDWVLRNVSFNVPAGKTIAMVGESGAGKSTVVSLIPRFYEPQQGKICIDGHDVMDLKQRFLREHIGIVQQNVFLFDATIRENILYGKPDATEAELIEAAQRAYIYDFIRELPEGFDAYVGERGVKLSGGQKQRISIARVFLKNPPILIFDEATSSLDSESEASIQKAMEALSKDRTTIIIAHRLSTVKKADTILVLRKGEIIEIGNHDSLVKQRGYYYTLYSTTLL</sequence>
<dbReference type="FunFam" id="3.40.50.300:FF:000218">
    <property type="entry name" value="Multidrug ABC transporter ATP-binding protein"/>
    <property type="match status" value="1"/>
</dbReference>
<dbReference type="GO" id="GO:0016887">
    <property type="term" value="F:ATP hydrolysis activity"/>
    <property type="evidence" value="ECO:0007669"/>
    <property type="project" value="InterPro"/>
</dbReference>
<comment type="subcellular location">
    <subcellularLocation>
        <location evidence="1">Cell membrane</location>
        <topology evidence="1">Multi-pass membrane protein</topology>
    </subcellularLocation>
</comment>
<evidence type="ECO:0000256" key="2">
    <source>
        <dbReference type="ARBA" id="ARBA00022692"/>
    </source>
</evidence>
<dbReference type="Pfam" id="PF00664">
    <property type="entry name" value="ABC_membrane"/>
    <property type="match status" value="1"/>
</dbReference>
<evidence type="ECO:0000256" key="4">
    <source>
        <dbReference type="ARBA" id="ARBA00022840"/>
    </source>
</evidence>